<evidence type="ECO:0000256" key="1">
    <source>
        <dbReference type="ARBA" id="ARBA00022670"/>
    </source>
</evidence>
<keyword evidence="4" id="KW-0862">Zinc</keyword>
<evidence type="ECO:0000313" key="8">
    <source>
        <dbReference type="Proteomes" id="UP000268313"/>
    </source>
</evidence>
<dbReference type="Pfam" id="PF14464">
    <property type="entry name" value="Prok-JAB"/>
    <property type="match status" value="1"/>
</dbReference>
<organism evidence="7 8">
    <name type="scientific">Corallococcus carmarthensis</name>
    <dbReference type="NCBI Taxonomy" id="2316728"/>
    <lineage>
        <taxon>Bacteria</taxon>
        <taxon>Pseudomonadati</taxon>
        <taxon>Myxococcota</taxon>
        <taxon>Myxococcia</taxon>
        <taxon>Myxococcales</taxon>
        <taxon>Cystobacterineae</taxon>
        <taxon>Myxococcaceae</taxon>
        <taxon>Corallococcus</taxon>
    </lineage>
</organism>
<comment type="caution">
    <text evidence="7">The sequence shown here is derived from an EMBL/GenBank/DDBJ whole genome shotgun (WGS) entry which is preliminary data.</text>
</comment>
<evidence type="ECO:0000259" key="6">
    <source>
        <dbReference type="Pfam" id="PF14464"/>
    </source>
</evidence>
<keyword evidence="3" id="KW-0378">Hydrolase</keyword>
<protein>
    <submittedName>
        <fullName evidence="7">M67 family peptidase</fullName>
    </submittedName>
</protein>
<dbReference type="InterPro" id="IPR028090">
    <property type="entry name" value="JAB_dom_prok"/>
</dbReference>
<dbReference type="CDD" id="cd08070">
    <property type="entry name" value="MPN_like"/>
    <property type="match status" value="1"/>
</dbReference>
<sequence>MLALRGGGSEVLIHEPPPETLARMIRHLEAAWPHEGCGVILRSGAGEGGSWRVVPLPNVSPTPRVAYAFAPEAWLQVCLEADARQEAVACVFHSHVEAPAVFSSEDRRQAAPSGIALLPQVSYVVVAIHGGRAASASRTVWSAGDFQTVPLPLADFRFEKPV</sequence>
<dbReference type="Gene3D" id="3.40.140.10">
    <property type="entry name" value="Cytidine Deaminase, domain 2"/>
    <property type="match status" value="1"/>
</dbReference>
<evidence type="ECO:0000256" key="5">
    <source>
        <dbReference type="ARBA" id="ARBA00023049"/>
    </source>
</evidence>
<dbReference type="EMBL" id="RAWE01000258">
    <property type="protein sequence ID" value="RKG95488.1"/>
    <property type="molecule type" value="Genomic_DNA"/>
</dbReference>
<dbReference type="GO" id="GO:0008270">
    <property type="term" value="F:zinc ion binding"/>
    <property type="evidence" value="ECO:0007669"/>
    <property type="project" value="TreeGrafter"/>
</dbReference>
<dbReference type="OrthoDB" id="9802958at2"/>
<feature type="domain" description="JAB" evidence="6">
    <location>
        <begin position="19"/>
        <end position="128"/>
    </location>
</feature>
<evidence type="ECO:0000313" key="7">
    <source>
        <dbReference type="EMBL" id="RKG95488.1"/>
    </source>
</evidence>
<proteinExistence type="predicted"/>
<dbReference type="PANTHER" id="PTHR34858">
    <property type="entry name" value="CYSO-CYSTEINE PEPTIDASE"/>
    <property type="match status" value="1"/>
</dbReference>
<dbReference type="InterPro" id="IPR051929">
    <property type="entry name" value="VirAsm_ModProt"/>
</dbReference>
<name>A0A3A8JKH6_9BACT</name>
<keyword evidence="5" id="KW-0482">Metalloprotease</keyword>
<dbReference type="GO" id="GO:0008235">
    <property type="term" value="F:metalloexopeptidase activity"/>
    <property type="evidence" value="ECO:0007669"/>
    <property type="project" value="TreeGrafter"/>
</dbReference>
<dbReference type="PANTHER" id="PTHR34858:SF1">
    <property type="entry name" value="CYSO-CYSTEINE PEPTIDASE"/>
    <property type="match status" value="1"/>
</dbReference>
<dbReference type="SUPFAM" id="SSF102712">
    <property type="entry name" value="JAB1/MPN domain"/>
    <property type="match status" value="1"/>
</dbReference>
<gene>
    <name evidence="7" type="ORF">D7X32_38950</name>
</gene>
<dbReference type="Proteomes" id="UP000268313">
    <property type="component" value="Unassembled WGS sequence"/>
</dbReference>
<evidence type="ECO:0000256" key="2">
    <source>
        <dbReference type="ARBA" id="ARBA00022723"/>
    </source>
</evidence>
<reference evidence="8" key="1">
    <citation type="submission" date="2018-09" db="EMBL/GenBank/DDBJ databases">
        <authorList>
            <person name="Livingstone P.G."/>
            <person name="Whitworth D.E."/>
        </authorList>
    </citation>
    <scope>NUCLEOTIDE SEQUENCE [LARGE SCALE GENOMIC DNA]</scope>
    <source>
        <strain evidence="8">CA043D</strain>
    </source>
</reference>
<accession>A0A3A8JKH6</accession>
<keyword evidence="1" id="KW-0645">Protease</keyword>
<evidence type="ECO:0000256" key="4">
    <source>
        <dbReference type="ARBA" id="ARBA00022833"/>
    </source>
</evidence>
<keyword evidence="2" id="KW-0479">Metal-binding</keyword>
<dbReference type="RefSeq" id="WP_120607586.1">
    <property type="nucleotide sequence ID" value="NZ_RAWE01000258.1"/>
</dbReference>
<dbReference type="GO" id="GO:0006508">
    <property type="term" value="P:proteolysis"/>
    <property type="evidence" value="ECO:0007669"/>
    <property type="project" value="UniProtKB-KW"/>
</dbReference>
<dbReference type="AlphaFoldDB" id="A0A3A8JKH6"/>
<keyword evidence="8" id="KW-1185">Reference proteome</keyword>
<evidence type="ECO:0000256" key="3">
    <source>
        <dbReference type="ARBA" id="ARBA00022801"/>
    </source>
</evidence>